<proteinExistence type="inferred from homology"/>
<dbReference type="Pfam" id="PF17804">
    <property type="entry name" value="TSP_NTD"/>
    <property type="match status" value="1"/>
</dbReference>
<dbReference type="InterPro" id="IPR004447">
    <property type="entry name" value="Peptidase_S41A"/>
</dbReference>
<dbReference type="GO" id="GO:0008236">
    <property type="term" value="F:serine-type peptidase activity"/>
    <property type="evidence" value="ECO:0007669"/>
    <property type="project" value="UniProtKB-KW"/>
</dbReference>
<dbReference type="Pfam" id="PF00595">
    <property type="entry name" value="PDZ"/>
    <property type="match status" value="1"/>
</dbReference>
<gene>
    <name evidence="8" type="ORF">ENS31_07615</name>
</gene>
<dbReference type="InterPro" id="IPR036034">
    <property type="entry name" value="PDZ_sf"/>
</dbReference>
<dbReference type="Gene3D" id="2.30.42.10">
    <property type="match status" value="1"/>
</dbReference>
<dbReference type="Gene3D" id="3.90.226.10">
    <property type="entry name" value="2-enoyl-CoA Hydratase, Chain A, domain 1"/>
    <property type="match status" value="1"/>
</dbReference>
<evidence type="ECO:0000256" key="2">
    <source>
        <dbReference type="ARBA" id="ARBA00022670"/>
    </source>
</evidence>
<evidence type="ECO:0000259" key="7">
    <source>
        <dbReference type="PROSITE" id="PS50106"/>
    </source>
</evidence>
<comment type="similarity">
    <text evidence="1 5">Belongs to the peptidase S41A family.</text>
</comment>
<dbReference type="GO" id="GO:0004175">
    <property type="term" value="F:endopeptidase activity"/>
    <property type="evidence" value="ECO:0007669"/>
    <property type="project" value="TreeGrafter"/>
</dbReference>
<evidence type="ECO:0000313" key="8">
    <source>
        <dbReference type="EMBL" id="HFI91382.1"/>
    </source>
</evidence>
<dbReference type="InterPro" id="IPR040573">
    <property type="entry name" value="TSP_N"/>
</dbReference>
<dbReference type="PANTHER" id="PTHR32060">
    <property type="entry name" value="TAIL-SPECIFIC PROTEASE"/>
    <property type="match status" value="1"/>
</dbReference>
<dbReference type="EMBL" id="DSUJ01000008">
    <property type="protein sequence ID" value="HFI91382.1"/>
    <property type="molecule type" value="Genomic_DNA"/>
</dbReference>
<evidence type="ECO:0000256" key="5">
    <source>
        <dbReference type="RuleBase" id="RU004404"/>
    </source>
</evidence>
<dbReference type="GO" id="GO:0030288">
    <property type="term" value="C:outer membrane-bounded periplasmic space"/>
    <property type="evidence" value="ECO:0007669"/>
    <property type="project" value="TreeGrafter"/>
</dbReference>
<dbReference type="AlphaFoldDB" id="A0A7V3E7I7"/>
<dbReference type="SUPFAM" id="SSF50156">
    <property type="entry name" value="PDZ domain-like"/>
    <property type="match status" value="1"/>
</dbReference>
<dbReference type="Pfam" id="PF11818">
    <property type="entry name" value="DUF3340"/>
    <property type="match status" value="1"/>
</dbReference>
<evidence type="ECO:0000256" key="1">
    <source>
        <dbReference type="ARBA" id="ARBA00009179"/>
    </source>
</evidence>
<dbReference type="PANTHER" id="PTHR32060:SF22">
    <property type="entry name" value="CARBOXYL-TERMINAL-PROCESSING PEPTIDASE 3, CHLOROPLASTIC"/>
    <property type="match status" value="1"/>
</dbReference>
<keyword evidence="6" id="KW-0175">Coiled coil</keyword>
<feature type="coiled-coil region" evidence="6">
    <location>
        <begin position="623"/>
        <end position="654"/>
    </location>
</feature>
<feature type="domain" description="PDZ" evidence="7">
    <location>
        <begin position="250"/>
        <end position="335"/>
    </location>
</feature>
<dbReference type="InterPro" id="IPR005151">
    <property type="entry name" value="Tail-specific_protease"/>
</dbReference>
<dbReference type="GO" id="GO:0007165">
    <property type="term" value="P:signal transduction"/>
    <property type="evidence" value="ECO:0007669"/>
    <property type="project" value="TreeGrafter"/>
</dbReference>
<organism evidence="8">
    <name type="scientific">Ignavibacterium album</name>
    <dbReference type="NCBI Taxonomy" id="591197"/>
    <lineage>
        <taxon>Bacteria</taxon>
        <taxon>Pseudomonadati</taxon>
        <taxon>Ignavibacteriota</taxon>
        <taxon>Ignavibacteria</taxon>
        <taxon>Ignavibacteriales</taxon>
        <taxon>Ignavibacteriaceae</taxon>
        <taxon>Ignavibacterium</taxon>
    </lineage>
</organism>
<reference evidence="8" key="1">
    <citation type="journal article" date="2020" name="mSystems">
        <title>Genome- and Community-Level Interaction Insights into Carbon Utilization and Element Cycling Functions of Hydrothermarchaeota in Hydrothermal Sediment.</title>
        <authorList>
            <person name="Zhou Z."/>
            <person name="Liu Y."/>
            <person name="Xu W."/>
            <person name="Pan J."/>
            <person name="Luo Z.H."/>
            <person name="Li M."/>
        </authorList>
    </citation>
    <scope>NUCLEOTIDE SEQUENCE [LARGE SCALE GENOMIC DNA]</scope>
    <source>
        <strain evidence="8">SpSt-479</strain>
    </source>
</reference>
<dbReference type="CDD" id="cd06782">
    <property type="entry name" value="cpPDZ_CPP-like"/>
    <property type="match status" value="1"/>
</dbReference>
<dbReference type="SMART" id="SM00245">
    <property type="entry name" value="TSPc"/>
    <property type="match status" value="1"/>
</dbReference>
<evidence type="ECO:0000256" key="6">
    <source>
        <dbReference type="SAM" id="Coils"/>
    </source>
</evidence>
<dbReference type="NCBIfam" id="TIGR00225">
    <property type="entry name" value="prc"/>
    <property type="match status" value="1"/>
</dbReference>
<accession>A0A7V3E7I7</accession>
<protein>
    <submittedName>
        <fullName evidence="8">Tail-specific protease</fullName>
    </submittedName>
</protein>
<dbReference type="GO" id="GO:0006508">
    <property type="term" value="P:proteolysis"/>
    <property type="evidence" value="ECO:0007669"/>
    <property type="project" value="UniProtKB-KW"/>
</dbReference>
<dbReference type="Pfam" id="PF03572">
    <property type="entry name" value="Peptidase_S41"/>
    <property type="match status" value="1"/>
</dbReference>
<evidence type="ECO:0000256" key="4">
    <source>
        <dbReference type="ARBA" id="ARBA00022825"/>
    </source>
</evidence>
<dbReference type="CDD" id="cd07560">
    <property type="entry name" value="Peptidase_S41_CPP"/>
    <property type="match status" value="1"/>
</dbReference>
<keyword evidence="3 5" id="KW-0378">Hydrolase</keyword>
<name>A0A7V3E7I7_9BACT</name>
<dbReference type="SMART" id="SM00228">
    <property type="entry name" value="PDZ"/>
    <property type="match status" value="1"/>
</dbReference>
<dbReference type="PROSITE" id="PS50106">
    <property type="entry name" value="PDZ"/>
    <property type="match status" value="1"/>
</dbReference>
<keyword evidence="4 5" id="KW-0720">Serine protease</keyword>
<comment type="caution">
    <text evidence="8">The sequence shown here is derived from an EMBL/GenBank/DDBJ whole genome shotgun (WGS) entry which is preliminary data.</text>
</comment>
<dbReference type="InterPro" id="IPR001478">
    <property type="entry name" value="PDZ"/>
</dbReference>
<dbReference type="InterPro" id="IPR020992">
    <property type="entry name" value="Tail_Prtase_C"/>
</dbReference>
<sequence>MLKIKIGKLVKRSIILLSLLVIPFFFVAESATPKVDYISIPDTIKTIAPDSKHLIETQLVTTVLTRYHYNRVPLNDSLSALIFNKFINLLDGGKNYFLKSDIDEFSKYKFELDDFLANSNVNFFFDVFNVYLTRVAERMDYINKLLEKEFDYSTDEYFTIKRDSVDWAKDENELNEDWRKRIKNDALLYKLNGKDWDFIKSTIQKRYKNITKYLFQYNAEDVFQLAMNSFAETIDPHTNYFSPITSDNFKIDMSLSLEGIGARLQVEDDFTKIVEIIPGGPADKSKQLKADDKIIGVAQGEDGEFEDVIGWRVNDVVKLIRGEKGTIVRLLIIPSGSDLNAKPKEVKLVRDKVKLEDQAAKSNLLEIESNGRKFKIGVINIPKFYSDFEAQRSGEDGKSTTKDVRRLITELQQKKIDGLIIDLRNDGGGSLTEAVDLTGLFIKEGPVVQVRNSSNNIEINNDPDPSIIYDGPLAVMVNRFSASASEIFAAAIQDYGRGIIIGENTYGKGTVQNLIDLNMFTNRKNMRLGQVKLTVAKFYRINGKTTQRLGVKPDIELPSYFLPEEFGESSEPSALPFDEINKLNYNKYSDIQKFMPELLKRHNLRTQNDPDFQYLVDQIKEYRESKNQTIVSLNEEVRRKQKEADEEKKFQRENELRKKKGLKLLDKGEIPDEKLDNTDYILNESAKILTDYIMLSIG</sequence>
<dbReference type="InterPro" id="IPR029045">
    <property type="entry name" value="ClpP/crotonase-like_dom_sf"/>
</dbReference>
<keyword evidence="2 5" id="KW-0645">Protease</keyword>
<dbReference type="SUPFAM" id="SSF52096">
    <property type="entry name" value="ClpP/crotonase"/>
    <property type="match status" value="1"/>
</dbReference>
<evidence type="ECO:0000256" key="3">
    <source>
        <dbReference type="ARBA" id="ARBA00022801"/>
    </source>
</evidence>
<dbReference type="FunFam" id="3.90.226.10:FF:000090">
    <property type="entry name" value="Tail-specific protease"/>
    <property type="match status" value="1"/>
</dbReference>